<evidence type="ECO:0000313" key="3">
    <source>
        <dbReference type="Proteomes" id="UP000005408"/>
    </source>
</evidence>
<sequence>MADKYLLTCMILDAYFQGIEAQGERGKSSRDGEGGVNWIVYVAVLGSVFILYICYSCIITRCCRSENQQAEVDTELKNVRNEKCSDEKLDQYMLELIVLAEQAKLVAYLRSKQIDEQFTAGVQSRP</sequence>
<evidence type="ECO:0000256" key="1">
    <source>
        <dbReference type="SAM" id="Phobius"/>
    </source>
</evidence>
<dbReference type="AlphaFoldDB" id="A0A8W8JX26"/>
<keyword evidence="1" id="KW-1133">Transmembrane helix</keyword>
<protein>
    <submittedName>
        <fullName evidence="2">Uncharacterized protein</fullName>
    </submittedName>
</protein>
<dbReference type="EnsemblMetazoa" id="G21207.1">
    <property type="protein sequence ID" value="G21207.1:cds"/>
    <property type="gene ID" value="G21207"/>
</dbReference>
<keyword evidence="3" id="KW-1185">Reference proteome</keyword>
<proteinExistence type="predicted"/>
<feature type="transmembrane region" description="Helical" evidence="1">
    <location>
        <begin position="38"/>
        <end position="58"/>
    </location>
</feature>
<reference evidence="2" key="1">
    <citation type="submission" date="2022-08" db="UniProtKB">
        <authorList>
            <consortium name="EnsemblMetazoa"/>
        </authorList>
    </citation>
    <scope>IDENTIFICATION</scope>
    <source>
        <strain evidence="2">05x7-T-G4-1.051#20</strain>
    </source>
</reference>
<accession>A0A8W8JX26</accession>
<dbReference type="Proteomes" id="UP000005408">
    <property type="component" value="Unassembled WGS sequence"/>
</dbReference>
<name>A0A8W8JX26_MAGGI</name>
<evidence type="ECO:0000313" key="2">
    <source>
        <dbReference type="EnsemblMetazoa" id="G21207.1:cds"/>
    </source>
</evidence>
<keyword evidence="1" id="KW-0472">Membrane</keyword>
<organism evidence="2 3">
    <name type="scientific">Magallana gigas</name>
    <name type="common">Pacific oyster</name>
    <name type="synonym">Crassostrea gigas</name>
    <dbReference type="NCBI Taxonomy" id="29159"/>
    <lineage>
        <taxon>Eukaryota</taxon>
        <taxon>Metazoa</taxon>
        <taxon>Spiralia</taxon>
        <taxon>Lophotrochozoa</taxon>
        <taxon>Mollusca</taxon>
        <taxon>Bivalvia</taxon>
        <taxon>Autobranchia</taxon>
        <taxon>Pteriomorphia</taxon>
        <taxon>Ostreida</taxon>
        <taxon>Ostreoidea</taxon>
        <taxon>Ostreidae</taxon>
        <taxon>Magallana</taxon>
    </lineage>
</organism>
<keyword evidence="1" id="KW-0812">Transmembrane</keyword>